<protein>
    <submittedName>
        <fullName evidence="7">ABC transporter</fullName>
    </submittedName>
</protein>
<comment type="caution">
    <text evidence="7">The sequence shown here is derived from an EMBL/GenBank/DDBJ whole genome shotgun (WGS) entry which is preliminary data.</text>
</comment>
<dbReference type="InterPro" id="IPR003593">
    <property type="entry name" value="AAA+_ATPase"/>
</dbReference>
<feature type="domain" description="ABC transporter" evidence="6">
    <location>
        <begin position="4"/>
        <end position="238"/>
    </location>
</feature>
<reference evidence="7 8" key="1">
    <citation type="submission" date="2017-03" db="EMBL/GenBank/DDBJ databases">
        <title>Lifting the veil on microbial sulfur biogeochemistry in mining wastewaters.</title>
        <authorList>
            <person name="Kantor R.S."/>
            <person name="Colenbrander Nelson T."/>
            <person name="Marshall S."/>
            <person name="Bennett D."/>
            <person name="Apte S."/>
            <person name="Camacho D."/>
            <person name="Thomas B.C."/>
            <person name="Warren L.A."/>
            <person name="Banfield J.F."/>
        </authorList>
    </citation>
    <scope>NUCLEOTIDE SEQUENCE [LARGE SCALE GENOMIC DNA]</scope>
    <source>
        <strain evidence="7">32-68-21</strain>
    </source>
</reference>
<keyword evidence="4" id="KW-1278">Translocase</keyword>
<keyword evidence="3" id="KW-0067">ATP-binding</keyword>
<proteinExistence type="predicted"/>
<dbReference type="InterPro" id="IPR027417">
    <property type="entry name" value="P-loop_NTPase"/>
</dbReference>
<dbReference type="InterPro" id="IPR003439">
    <property type="entry name" value="ABC_transporter-like_ATP-bd"/>
</dbReference>
<keyword evidence="2" id="KW-0547">Nucleotide-binding</keyword>
<accession>A0A258HH15</accession>
<dbReference type="Proteomes" id="UP000216147">
    <property type="component" value="Unassembled WGS sequence"/>
</dbReference>
<dbReference type="GO" id="GO:0016887">
    <property type="term" value="F:ATP hydrolysis activity"/>
    <property type="evidence" value="ECO:0007669"/>
    <property type="project" value="InterPro"/>
</dbReference>
<keyword evidence="1" id="KW-0813">Transport</keyword>
<dbReference type="AlphaFoldDB" id="A0A258HH15"/>
<evidence type="ECO:0000313" key="7">
    <source>
        <dbReference type="EMBL" id="OYX56305.1"/>
    </source>
</evidence>
<comment type="function">
    <text evidence="5">Part of the ABC transporter complex HmuTUV involved in hemin import. Responsible for energy coupling to the transport system.</text>
</comment>
<evidence type="ECO:0000256" key="1">
    <source>
        <dbReference type="ARBA" id="ARBA00022448"/>
    </source>
</evidence>
<dbReference type="GO" id="GO:0005524">
    <property type="term" value="F:ATP binding"/>
    <property type="evidence" value="ECO:0007669"/>
    <property type="project" value="UniProtKB-KW"/>
</dbReference>
<organism evidence="7 8">
    <name type="scientific">Brevundimonas subvibrioides</name>
    <dbReference type="NCBI Taxonomy" id="74313"/>
    <lineage>
        <taxon>Bacteria</taxon>
        <taxon>Pseudomonadati</taxon>
        <taxon>Pseudomonadota</taxon>
        <taxon>Alphaproteobacteria</taxon>
        <taxon>Caulobacterales</taxon>
        <taxon>Caulobacteraceae</taxon>
        <taxon>Brevundimonas</taxon>
    </lineage>
</organism>
<evidence type="ECO:0000259" key="6">
    <source>
        <dbReference type="PROSITE" id="PS50893"/>
    </source>
</evidence>
<name>A0A258HH15_9CAUL</name>
<dbReference type="SUPFAM" id="SSF52540">
    <property type="entry name" value="P-loop containing nucleoside triphosphate hydrolases"/>
    <property type="match status" value="1"/>
</dbReference>
<evidence type="ECO:0000256" key="5">
    <source>
        <dbReference type="ARBA" id="ARBA00037066"/>
    </source>
</evidence>
<dbReference type="PANTHER" id="PTHR42794">
    <property type="entry name" value="HEMIN IMPORT ATP-BINDING PROTEIN HMUV"/>
    <property type="match status" value="1"/>
</dbReference>
<dbReference type="CDD" id="cd03214">
    <property type="entry name" value="ABC_Iron-Siderophores_B12_Hemin"/>
    <property type="match status" value="1"/>
</dbReference>
<dbReference type="PANTHER" id="PTHR42794:SF1">
    <property type="entry name" value="HEMIN IMPORT ATP-BINDING PROTEIN HMUV"/>
    <property type="match status" value="1"/>
</dbReference>
<dbReference type="Pfam" id="PF00005">
    <property type="entry name" value="ABC_tran"/>
    <property type="match status" value="1"/>
</dbReference>
<dbReference type="EMBL" id="NCEQ01000008">
    <property type="protein sequence ID" value="OYX56305.1"/>
    <property type="molecule type" value="Genomic_DNA"/>
</dbReference>
<dbReference type="InterPro" id="IPR017871">
    <property type="entry name" value="ABC_transporter-like_CS"/>
</dbReference>
<dbReference type="Gene3D" id="3.40.50.300">
    <property type="entry name" value="P-loop containing nucleotide triphosphate hydrolases"/>
    <property type="match status" value="1"/>
</dbReference>
<dbReference type="PROSITE" id="PS50893">
    <property type="entry name" value="ABC_TRANSPORTER_2"/>
    <property type="match status" value="1"/>
</dbReference>
<sequence length="260" mass="27306">MSVLSCTDLNVHIGGKSILSAVSLSIEAGKVTAIVGPNGAGKSTLLACLAGLREPTSGGTLMDRVPLSGMKSRDRAKRLAFLPQTPEIAWAVEARTLVELGRTPFIGARGQSDEDHAAVDRAMAAANVLAFEHRIVDTLSGGERARVLIARALAGEPEWLLADEPLTGLDPAHQLDAAALFRRLADDGVGIVVTLHDLSMALRMSDRIIVLAEGGVLADEPPATALSPEVLRRAYGVEATLTQGPGGPLIDVIRRVPLPR</sequence>
<gene>
    <name evidence="7" type="ORF">B7Y86_10155</name>
</gene>
<dbReference type="SMART" id="SM00382">
    <property type="entry name" value="AAA"/>
    <property type="match status" value="1"/>
</dbReference>
<evidence type="ECO:0000256" key="2">
    <source>
        <dbReference type="ARBA" id="ARBA00022741"/>
    </source>
</evidence>
<dbReference type="PROSITE" id="PS00211">
    <property type="entry name" value="ABC_TRANSPORTER_1"/>
    <property type="match status" value="1"/>
</dbReference>
<evidence type="ECO:0000313" key="8">
    <source>
        <dbReference type="Proteomes" id="UP000216147"/>
    </source>
</evidence>
<evidence type="ECO:0000256" key="4">
    <source>
        <dbReference type="ARBA" id="ARBA00022967"/>
    </source>
</evidence>
<evidence type="ECO:0000256" key="3">
    <source>
        <dbReference type="ARBA" id="ARBA00022840"/>
    </source>
</evidence>